<sequence length="798" mass="87533">MEASISLSSHTMRTHATSFHHAFIIFFLHPRLRYLSLLLLVQALAISVAQTPPFSCDPSNPSTRTLTFCDEALPIDKRVDDLIMRMSLEEKVPQLGDVAAAIPRLGVPSYKWWSEALHGVSSWGRGIHFNATVRAATNFPQVILTAASFNPQLWYKIGQAIGNEARAIYNVGQAEGLTFWSPNVNIFRDPRWGRGQETPGEDPTTASKYAVAFVRGLQGDAFRGDKSPRLKASACCKHYTAYDMDNWKGNERYTFDARVTAQDMEDTYQPPFRSCVKEGGASCVMCSYNKVNGVPTCADYNLLTKTARGSWGFDGYIASDCDSVALIYGAHGYAKSPEEAVADVLKAGMDMNCGDYVQKYAASAVQKQLLSEADIDRALRNLFSLRMRLGLFNGDPQSQPSGSISASQVCSKEHRDLALEAARDSIVLLKNRANLLPLSKSKVRSLGVIGPNANIGYKLLGNYGGPPCEGITPLGALQSYVSDTRYVAGCATTACSTSSSKNEAVQLARSVDYVVMIMGLDQDLEREGLDRVDLLLPGMQQALIRSVARAARRPIVLVLLCGGPVDITFAKVDKRIGGILWAGYPGEAGGLAISHIIFGDHNPGGRLPVTWYPQDFTRVPMTDMRMRADPASGYPGRTYRFYTGKPVYRFGFGLSYSNYSYHFHAKSRTSIYLNNSISLRTSTTSGIPIHDIKSLGSSTCRSLEFSATVSVTNHGPMAGKHPVLLYSRWPSVEHGRPARQLIGFKSLHLEGGEQRNVVFPLRPCKHLSRAKSDGTKVLDKGSHFLIVGEQEHEVSISY</sequence>
<dbReference type="PANTHER" id="PTHR42721:SF3">
    <property type="entry name" value="BETA-D-XYLOSIDASE 5-RELATED"/>
    <property type="match status" value="1"/>
</dbReference>
<feature type="domain" description="Fibronectin type III-like" evidence="9">
    <location>
        <begin position="721"/>
        <end position="791"/>
    </location>
</feature>
<dbReference type="Pfam" id="PF00933">
    <property type="entry name" value="Glyco_hydro_3"/>
    <property type="match status" value="1"/>
</dbReference>
<dbReference type="GO" id="GO:0031222">
    <property type="term" value="P:arabinan catabolic process"/>
    <property type="evidence" value="ECO:0007669"/>
    <property type="project" value="TreeGrafter"/>
</dbReference>
<dbReference type="InterPro" id="IPR036881">
    <property type="entry name" value="Glyco_hydro_3_C_sf"/>
</dbReference>
<evidence type="ECO:0000256" key="8">
    <source>
        <dbReference type="SAM" id="SignalP"/>
    </source>
</evidence>
<dbReference type="GO" id="GO:0045493">
    <property type="term" value="P:xylan catabolic process"/>
    <property type="evidence" value="ECO:0007669"/>
    <property type="project" value="InterPro"/>
</dbReference>
<accession>A0A8J5HIU4</accession>
<gene>
    <name evidence="10" type="ORF">ZIOFF_010447</name>
</gene>
<name>A0A8J5HIU4_ZINOF</name>
<evidence type="ECO:0000256" key="3">
    <source>
        <dbReference type="ARBA" id="ARBA00022525"/>
    </source>
</evidence>
<keyword evidence="4 8" id="KW-0732">Signal</keyword>
<evidence type="ECO:0000256" key="7">
    <source>
        <dbReference type="ARBA" id="ARBA00023295"/>
    </source>
</evidence>
<dbReference type="GO" id="GO:0046556">
    <property type="term" value="F:alpha-L-arabinofuranosidase activity"/>
    <property type="evidence" value="ECO:0007669"/>
    <property type="project" value="TreeGrafter"/>
</dbReference>
<dbReference type="InterPro" id="IPR026891">
    <property type="entry name" value="Fn3-like"/>
</dbReference>
<dbReference type="SUPFAM" id="SSF51445">
    <property type="entry name" value="(Trans)glycosidases"/>
    <property type="match status" value="1"/>
</dbReference>
<comment type="caution">
    <text evidence="10">The sequence shown here is derived from an EMBL/GenBank/DDBJ whole genome shotgun (WGS) entry which is preliminary data.</text>
</comment>
<keyword evidence="3" id="KW-0964">Secreted</keyword>
<dbReference type="FunFam" id="3.20.20.300:FF:000004">
    <property type="entry name" value="probable beta-D-xylosidase 7"/>
    <property type="match status" value="1"/>
</dbReference>
<feature type="signal peptide" evidence="8">
    <location>
        <begin position="1"/>
        <end position="49"/>
    </location>
</feature>
<comment type="subcellular location">
    <subcellularLocation>
        <location evidence="1">Secreted</location>
    </subcellularLocation>
</comment>
<dbReference type="InterPro" id="IPR001764">
    <property type="entry name" value="Glyco_hydro_3_N"/>
</dbReference>
<dbReference type="Gene3D" id="2.60.40.10">
    <property type="entry name" value="Immunoglobulins"/>
    <property type="match status" value="1"/>
</dbReference>
<dbReference type="InterPro" id="IPR036962">
    <property type="entry name" value="Glyco_hydro_3_N_sf"/>
</dbReference>
<dbReference type="InterPro" id="IPR002772">
    <property type="entry name" value="Glyco_hydro_3_C"/>
</dbReference>
<keyword evidence="11" id="KW-1185">Reference proteome</keyword>
<dbReference type="Gene3D" id="3.20.20.300">
    <property type="entry name" value="Glycoside hydrolase, family 3, N-terminal domain"/>
    <property type="match status" value="1"/>
</dbReference>
<dbReference type="Gene3D" id="3.40.50.1700">
    <property type="entry name" value="Glycoside hydrolase family 3 C-terminal domain"/>
    <property type="match status" value="1"/>
</dbReference>
<dbReference type="AlphaFoldDB" id="A0A8J5HIU4"/>
<dbReference type="GO" id="GO:0005576">
    <property type="term" value="C:extracellular region"/>
    <property type="evidence" value="ECO:0007669"/>
    <property type="project" value="UniProtKB-SubCell"/>
</dbReference>
<evidence type="ECO:0000313" key="10">
    <source>
        <dbReference type="EMBL" id="KAG6528296.1"/>
    </source>
</evidence>
<dbReference type="GO" id="GO:0009044">
    <property type="term" value="F:xylan 1,4-beta-xylosidase activity"/>
    <property type="evidence" value="ECO:0007669"/>
    <property type="project" value="InterPro"/>
</dbReference>
<reference evidence="10 11" key="1">
    <citation type="submission" date="2020-08" db="EMBL/GenBank/DDBJ databases">
        <title>Plant Genome Project.</title>
        <authorList>
            <person name="Zhang R.-G."/>
        </authorList>
    </citation>
    <scope>NUCLEOTIDE SEQUENCE [LARGE SCALE GENOMIC DNA]</scope>
    <source>
        <tissue evidence="10">Rhizome</tissue>
    </source>
</reference>
<dbReference type="GO" id="GO:0009505">
    <property type="term" value="C:plant-type cell wall"/>
    <property type="evidence" value="ECO:0007669"/>
    <property type="project" value="TreeGrafter"/>
</dbReference>
<dbReference type="FunFam" id="3.40.50.1700:FF:000001">
    <property type="entry name" value="probable beta-D-xylosidase 2"/>
    <property type="match status" value="1"/>
</dbReference>
<dbReference type="InterPro" id="IPR013783">
    <property type="entry name" value="Ig-like_fold"/>
</dbReference>
<evidence type="ECO:0000256" key="2">
    <source>
        <dbReference type="ARBA" id="ARBA00005336"/>
    </source>
</evidence>
<proteinExistence type="inferred from homology"/>
<keyword evidence="5" id="KW-0378">Hydrolase</keyword>
<dbReference type="SMART" id="SM01217">
    <property type="entry name" value="Fn3_like"/>
    <property type="match status" value="1"/>
</dbReference>
<keyword evidence="7" id="KW-0326">Glycosidase</keyword>
<dbReference type="InterPro" id="IPR017853">
    <property type="entry name" value="GH"/>
</dbReference>
<protein>
    <recommendedName>
        <fullName evidence="9">Fibronectin type III-like domain-containing protein</fullName>
    </recommendedName>
</protein>
<dbReference type="PRINTS" id="PR00133">
    <property type="entry name" value="GLHYDRLASE3"/>
</dbReference>
<dbReference type="EMBL" id="JACMSC010000003">
    <property type="protein sequence ID" value="KAG6528296.1"/>
    <property type="molecule type" value="Genomic_DNA"/>
</dbReference>
<keyword evidence="6" id="KW-0325">Glycoprotein</keyword>
<dbReference type="Pfam" id="PF14310">
    <property type="entry name" value="Fn3-like"/>
    <property type="match status" value="1"/>
</dbReference>
<feature type="chain" id="PRO_5035316476" description="Fibronectin type III-like domain-containing protein" evidence="8">
    <location>
        <begin position="50"/>
        <end position="798"/>
    </location>
</feature>
<evidence type="ECO:0000256" key="4">
    <source>
        <dbReference type="ARBA" id="ARBA00022729"/>
    </source>
</evidence>
<dbReference type="Pfam" id="PF01915">
    <property type="entry name" value="Glyco_hydro_3_C"/>
    <property type="match status" value="1"/>
</dbReference>
<dbReference type="SUPFAM" id="SSF52279">
    <property type="entry name" value="Beta-D-glucan exohydrolase, C-terminal domain"/>
    <property type="match status" value="1"/>
</dbReference>
<evidence type="ECO:0000259" key="9">
    <source>
        <dbReference type="SMART" id="SM01217"/>
    </source>
</evidence>
<evidence type="ECO:0000256" key="5">
    <source>
        <dbReference type="ARBA" id="ARBA00022801"/>
    </source>
</evidence>
<organism evidence="10 11">
    <name type="scientific">Zingiber officinale</name>
    <name type="common">Ginger</name>
    <name type="synonym">Amomum zingiber</name>
    <dbReference type="NCBI Taxonomy" id="94328"/>
    <lineage>
        <taxon>Eukaryota</taxon>
        <taxon>Viridiplantae</taxon>
        <taxon>Streptophyta</taxon>
        <taxon>Embryophyta</taxon>
        <taxon>Tracheophyta</taxon>
        <taxon>Spermatophyta</taxon>
        <taxon>Magnoliopsida</taxon>
        <taxon>Liliopsida</taxon>
        <taxon>Zingiberales</taxon>
        <taxon>Zingiberaceae</taxon>
        <taxon>Zingiber</taxon>
    </lineage>
</organism>
<dbReference type="InterPro" id="IPR044993">
    <property type="entry name" value="BXL"/>
</dbReference>
<dbReference type="Proteomes" id="UP000734854">
    <property type="component" value="Unassembled WGS sequence"/>
</dbReference>
<dbReference type="PANTHER" id="PTHR42721">
    <property type="entry name" value="SUGAR HYDROLASE-RELATED"/>
    <property type="match status" value="1"/>
</dbReference>
<comment type="similarity">
    <text evidence="2">Belongs to the glycosyl hydrolase 3 family.</text>
</comment>
<evidence type="ECO:0000256" key="1">
    <source>
        <dbReference type="ARBA" id="ARBA00004613"/>
    </source>
</evidence>
<evidence type="ECO:0000313" key="11">
    <source>
        <dbReference type="Proteomes" id="UP000734854"/>
    </source>
</evidence>
<evidence type="ECO:0000256" key="6">
    <source>
        <dbReference type="ARBA" id="ARBA00023180"/>
    </source>
</evidence>